<evidence type="ECO:0000313" key="10">
    <source>
        <dbReference type="Proteomes" id="UP001596266"/>
    </source>
</evidence>
<feature type="transmembrane region" description="Helical" evidence="7">
    <location>
        <begin position="192"/>
        <end position="212"/>
    </location>
</feature>
<evidence type="ECO:0000256" key="4">
    <source>
        <dbReference type="ARBA" id="ARBA00022692"/>
    </source>
</evidence>
<keyword evidence="5 7" id="KW-1133">Transmembrane helix</keyword>
<dbReference type="Gene3D" id="1.10.3720.10">
    <property type="entry name" value="MetI-like"/>
    <property type="match status" value="1"/>
</dbReference>
<dbReference type="InterPro" id="IPR045621">
    <property type="entry name" value="BPD_transp_1_N"/>
</dbReference>
<keyword evidence="4 7" id="KW-0812">Transmembrane</keyword>
<comment type="similarity">
    <text evidence="7">Belongs to the binding-protein-dependent transport system permease family.</text>
</comment>
<protein>
    <submittedName>
        <fullName evidence="9">ABC transporter permease</fullName>
    </submittedName>
</protein>
<evidence type="ECO:0000313" key="9">
    <source>
        <dbReference type="EMBL" id="MFC6396835.1"/>
    </source>
</evidence>
<name>A0ABW1X2U7_9ACTN</name>
<feature type="transmembrane region" description="Helical" evidence="7">
    <location>
        <begin position="248"/>
        <end position="270"/>
    </location>
</feature>
<evidence type="ECO:0000259" key="8">
    <source>
        <dbReference type="PROSITE" id="PS50928"/>
    </source>
</evidence>
<feature type="transmembrane region" description="Helical" evidence="7">
    <location>
        <begin position="116"/>
        <end position="137"/>
    </location>
</feature>
<keyword evidence="2 7" id="KW-0813">Transport</keyword>
<keyword evidence="10" id="KW-1185">Reference proteome</keyword>
<comment type="caution">
    <text evidence="9">The sequence shown here is derived from an EMBL/GenBank/DDBJ whole genome shotgun (WGS) entry which is preliminary data.</text>
</comment>
<sequence length="328" mass="35528">MTRYILRRIAASALVLLLISLAVYLLFFSSAVDPARVMCGRPCYPDRLAQIKAFMQTDRSAFVQWVDFVKGLFVGRTFGAGNEAIHCAAPCVGFSFELRQPVTQLIWQRLPITASIALGAIVVAVALGMSGGVLAALRRNTWVDQLLRGLTLVLIATPTYLLGLLALLVFGFYLNSVPVSGYVPFAESPVDWAWHLVTPWFVLGALFAASYLRFARNQMLDELGGDHLLALRATGAPRRSVLRVARRGVWVPITTMVGLDIAGLLGGAVFTERVFGIHGLGELLIDAVSRRDLGLVVGTSLFGAALVIVANLVVDIAQGLIDPRIRRG</sequence>
<dbReference type="InterPro" id="IPR035906">
    <property type="entry name" value="MetI-like_sf"/>
</dbReference>
<feature type="domain" description="ABC transmembrane type-1" evidence="8">
    <location>
        <begin position="110"/>
        <end position="314"/>
    </location>
</feature>
<dbReference type="PANTHER" id="PTHR30465:SF0">
    <property type="entry name" value="OLIGOPEPTIDE TRANSPORT SYSTEM PERMEASE PROTEIN APPB"/>
    <property type="match status" value="1"/>
</dbReference>
<comment type="subcellular location">
    <subcellularLocation>
        <location evidence="1 7">Cell membrane</location>
        <topology evidence="1 7">Multi-pass membrane protein</topology>
    </subcellularLocation>
</comment>
<keyword evidence="6 7" id="KW-0472">Membrane</keyword>
<dbReference type="Pfam" id="PF00528">
    <property type="entry name" value="BPD_transp_1"/>
    <property type="match status" value="1"/>
</dbReference>
<dbReference type="PROSITE" id="PS50928">
    <property type="entry name" value="ABC_TM1"/>
    <property type="match status" value="1"/>
</dbReference>
<dbReference type="EMBL" id="JBHSUA010000015">
    <property type="protein sequence ID" value="MFC6396835.1"/>
    <property type="molecule type" value="Genomic_DNA"/>
</dbReference>
<evidence type="ECO:0000256" key="6">
    <source>
        <dbReference type="ARBA" id="ARBA00023136"/>
    </source>
</evidence>
<feature type="transmembrane region" description="Helical" evidence="7">
    <location>
        <begin position="149"/>
        <end position="172"/>
    </location>
</feature>
<evidence type="ECO:0000256" key="3">
    <source>
        <dbReference type="ARBA" id="ARBA00022475"/>
    </source>
</evidence>
<evidence type="ECO:0000256" key="7">
    <source>
        <dbReference type="RuleBase" id="RU363032"/>
    </source>
</evidence>
<evidence type="ECO:0000256" key="1">
    <source>
        <dbReference type="ARBA" id="ARBA00004651"/>
    </source>
</evidence>
<feature type="transmembrane region" description="Helical" evidence="7">
    <location>
        <begin position="293"/>
        <end position="317"/>
    </location>
</feature>
<evidence type="ECO:0000256" key="2">
    <source>
        <dbReference type="ARBA" id="ARBA00022448"/>
    </source>
</evidence>
<evidence type="ECO:0000256" key="5">
    <source>
        <dbReference type="ARBA" id="ARBA00022989"/>
    </source>
</evidence>
<dbReference type="Pfam" id="PF19300">
    <property type="entry name" value="BPD_transp_1_N"/>
    <property type="match status" value="1"/>
</dbReference>
<dbReference type="RefSeq" id="WP_343884163.1">
    <property type="nucleotide sequence ID" value="NZ_BAAAKI010000001.1"/>
</dbReference>
<dbReference type="InterPro" id="IPR000515">
    <property type="entry name" value="MetI-like"/>
</dbReference>
<dbReference type="SUPFAM" id="SSF161098">
    <property type="entry name" value="MetI-like"/>
    <property type="match status" value="1"/>
</dbReference>
<keyword evidence="3" id="KW-1003">Cell membrane</keyword>
<accession>A0ABW1X2U7</accession>
<dbReference type="Proteomes" id="UP001596266">
    <property type="component" value="Unassembled WGS sequence"/>
</dbReference>
<proteinExistence type="inferred from homology"/>
<gene>
    <name evidence="9" type="ORF">ACFP57_07530</name>
</gene>
<dbReference type="PANTHER" id="PTHR30465">
    <property type="entry name" value="INNER MEMBRANE ABC TRANSPORTER"/>
    <property type="match status" value="1"/>
</dbReference>
<reference evidence="10" key="1">
    <citation type="journal article" date="2019" name="Int. J. Syst. Evol. Microbiol.">
        <title>The Global Catalogue of Microorganisms (GCM) 10K type strain sequencing project: providing services to taxonomists for standard genome sequencing and annotation.</title>
        <authorList>
            <consortium name="The Broad Institute Genomics Platform"/>
            <consortium name="The Broad Institute Genome Sequencing Center for Infectious Disease"/>
            <person name="Wu L."/>
            <person name="Ma J."/>
        </authorList>
    </citation>
    <scope>NUCLEOTIDE SEQUENCE [LARGE SCALE GENOMIC DNA]</scope>
    <source>
        <strain evidence="10">CGMCC 1.15277</strain>
    </source>
</reference>
<organism evidence="9 10">
    <name type="scientific">Luteococcus sanguinis</name>
    <dbReference type="NCBI Taxonomy" id="174038"/>
    <lineage>
        <taxon>Bacteria</taxon>
        <taxon>Bacillati</taxon>
        <taxon>Actinomycetota</taxon>
        <taxon>Actinomycetes</taxon>
        <taxon>Propionibacteriales</taxon>
        <taxon>Propionibacteriaceae</taxon>
        <taxon>Luteococcus</taxon>
    </lineage>
</organism>